<dbReference type="Pfam" id="PF10414">
    <property type="entry name" value="CysG_dimeriser"/>
    <property type="match status" value="1"/>
</dbReference>
<feature type="active site" description="Proton donor" evidence="14">
    <location>
        <position position="252"/>
    </location>
</feature>
<feature type="domain" description="Tetrapyrrole methylase" evidence="16">
    <location>
        <begin position="200"/>
        <end position="405"/>
    </location>
</feature>
<evidence type="ECO:0000256" key="15">
    <source>
        <dbReference type="RuleBase" id="RU003960"/>
    </source>
</evidence>
<comment type="pathway">
    <text evidence="1">Porphyrin-containing compound metabolism; siroheme biosynthesis; sirohydrochlorin from precorrin-2: step 1/1.</text>
</comment>
<reference evidence="18 19" key="1">
    <citation type="submission" date="2018-11" db="EMBL/GenBank/DDBJ databases">
        <title>Genomic Encyclopedia of Type Strains, Phase IV (KMG-IV): sequencing the most valuable type-strain genomes for metagenomic binning, comparative biology and taxonomic classification.</title>
        <authorList>
            <person name="Goeker M."/>
        </authorList>
    </citation>
    <scope>NUCLEOTIDE SEQUENCE [LARGE SCALE GENOMIC DNA]</scope>
    <source>
        <strain evidence="18 19">DSM 5900</strain>
    </source>
</reference>
<dbReference type="PANTHER" id="PTHR45790">
    <property type="entry name" value="SIROHEME SYNTHASE-RELATED"/>
    <property type="match status" value="1"/>
</dbReference>
<organism evidence="18 19">
    <name type="scientific">Stella humosa</name>
    <dbReference type="NCBI Taxonomy" id="94"/>
    <lineage>
        <taxon>Bacteria</taxon>
        <taxon>Pseudomonadati</taxon>
        <taxon>Pseudomonadota</taxon>
        <taxon>Alphaproteobacteria</taxon>
        <taxon>Rhodospirillales</taxon>
        <taxon>Stellaceae</taxon>
        <taxon>Stella</taxon>
    </lineage>
</organism>
<keyword evidence="5 15" id="KW-0808">Transferase</keyword>
<accession>A0A3N1KPM4</accession>
<dbReference type="NCBIfam" id="NF007922">
    <property type="entry name" value="PRK10637.1"/>
    <property type="match status" value="1"/>
</dbReference>
<dbReference type="InterPro" id="IPR035996">
    <property type="entry name" value="4pyrrol_Methylase_sf"/>
</dbReference>
<dbReference type="GO" id="GO:0043115">
    <property type="term" value="F:precorrin-2 dehydrogenase activity"/>
    <property type="evidence" value="ECO:0007669"/>
    <property type="project" value="UniProtKB-EC"/>
</dbReference>
<dbReference type="Proteomes" id="UP000278222">
    <property type="component" value="Unassembled WGS sequence"/>
</dbReference>
<feature type="active site" description="Proton acceptor" evidence="14">
    <location>
        <position position="230"/>
    </location>
</feature>
<keyword evidence="8" id="KW-0520">NAD</keyword>
<dbReference type="OrthoDB" id="9815856at2"/>
<gene>
    <name evidence="18" type="ORF">EDC65_5153</name>
</gene>
<dbReference type="RefSeq" id="WP_123695062.1">
    <property type="nucleotide sequence ID" value="NZ_AP019700.1"/>
</dbReference>
<evidence type="ECO:0000313" key="18">
    <source>
        <dbReference type="EMBL" id="ROP81297.1"/>
    </source>
</evidence>
<name>A0A3N1KPM4_9PROT</name>
<dbReference type="PROSITE" id="PS00839">
    <property type="entry name" value="SUMT_1"/>
    <property type="match status" value="1"/>
</dbReference>
<dbReference type="InterPro" id="IPR019478">
    <property type="entry name" value="Sirohaem_synthase_dimer_dom"/>
</dbReference>
<evidence type="ECO:0000259" key="17">
    <source>
        <dbReference type="Pfam" id="PF10414"/>
    </source>
</evidence>
<feature type="domain" description="Sirohaem synthase dimerisation" evidence="17">
    <location>
        <begin position="132"/>
        <end position="188"/>
    </location>
</feature>
<dbReference type="SUPFAM" id="SSF53790">
    <property type="entry name" value="Tetrapyrrole methylase"/>
    <property type="match status" value="1"/>
</dbReference>
<dbReference type="InterPro" id="IPR012409">
    <property type="entry name" value="Sirohaem_synth"/>
</dbReference>
<evidence type="ECO:0000256" key="8">
    <source>
        <dbReference type="ARBA" id="ARBA00023027"/>
    </source>
</evidence>
<proteinExistence type="inferred from homology"/>
<dbReference type="GO" id="GO:0019354">
    <property type="term" value="P:siroheme biosynthetic process"/>
    <property type="evidence" value="ECO:0007669"/>
    <property type="project" value="UniProtKB-UniPathway"/>
</dbReference>
<dbReference type="Gene3D" id="3.30.950.10">
    <property type="entry name" value="Methyltransferase, Cobalt-precorrin-4 Transmethylase, Domain 2"/>
    <property type="match status" value="1"/>
</dbReference>
<dbReference type="AlphaFoldDB" id="A0A3N1KPM4"/>
<keyword evidence="3" id="KW-0169">Cobalamin biosynthesis</keyword>
<dbReference type="Pfam" id="PF00590">
    <property type="entry name" value="TP_methylase"/>
    <property type="match status" value="1"/>
</dbReference>
<evidence type="ECO:0000256" key="13">
    <source>
        <dbReference type="ARBA" id="ARBA00047561"/>
    </source>
</evidence>
<dbReference type="Gene3D" id="3.40.1010.10">
    <property type="entry name" value="Cobalt-precorrin-4 Transmethylase, Domain 1"/>
    <property type="match status" value="1"/>
</dbReference>
<dbReference type="NCBIfam" id="TIGR01470">
    <property type="entry name" value="cysG_Nterm"/>
    <property type="match status" value="1"/>
</dbReference>
<dbReference type="InterPro" id="IPR037115">
    <property type="entry name" value="Sirohaem_synt_dimer_dom_sf"/>
</dbReference>
<sequence>MRHFPIFLDLHARTALIVGDGERAEAKASALSAAGATIVRHAGDTVPDAEAVRAATVVFICVFDEAVARATAALAMAERVPVNVVDRPDISTFVMPAIVDRGDVVVAVGTGGAAPVLARRIRARIQQVLPERLGQLASFANRFRSTVKAAIPDFDSRRRLWERVLAGPIADQVLAGREPEAHAAMVEAINRREAVPAGIVHLVGAGPGDPELLTLRALRLIEEAEVIVHDDLVSAEILSRARVDATRIAVGKRQGRPSTPQAEIEALLVQHAAAGRRVVRLKGGDPFVFGRGGEEVEALRAAGIAFTVVPGITAALGCAAALDLPLTHRDHASALTLVTGQGRFGVGPPVPTDANHTVALYMGSRAAADVAQDLIDGGRDPATPVAVVENGTRLDQRVAFGTLAGLGRLVADERGDGPALILIGETVALARGAPPRHAAVPARRRAAGAA</sequence>
<keyword evidence="10" id="KW-0627">Porphyrin biosynthesis</keyword>
<dbReference type="SUPFAM" id="SSF51735">
    <property type="entry name" value="NAD(P)-binding Rossmann-fold domains"/>
    <property type="match status" value="1"/>
</dbReference>
<dbReference type="GO" id="GO:0051287">
    <property type="term" value="F:NAD binding"/>
    <property type="evidence" value="ECO:0007669"/>
    <property type="project" value="InterPro"/>
</dbReference>
<evidence type="ECO:0000256" key="1">
    <source>
        <dbReference type="ARBA" id="ARBA00005010"/>
    </source>
</evidence>
<dbReference type="GO" id="GO:0004851">
    <property type="term" value="F:uroporphyrin-III C-methyltransferase activity"/>
    <property type="evidence" value="ECO:0007669"/>
    <property type="project" value="InterPro"/>
</dbReference>
<evidence type="ECO:0000256" key="7">
    <source>
        <dbReference type="ARBA" id="ARBA00023002"/>
    </source>
</evidence>
<dbReference type="UniPathway" id="UPA00262">
    <property type="reaction ID" value="UER00211"/>
</dbReference>
<dbReference type="InterPro" id="IPR036291">
    <property type="entry name" value="NAD(P)-bd_dom_sf"/>
</dbReference>
<dbReference type="GO" id="GO:0032259">
    <property type="term" value="P:methylation"/>
    <property type="evidence" value="ECO:0007669"/>
    <property type="project" value="UniProtKB-KW"/>
</dbReference>
<dbReference type="InterPro" id="IPR006367">
    <property type="entry name" value="Sirohaem_synthase_N"/>
</dbReference>
<dbReference type="NCBIfam" id="TIGR01469">
    <property type="entry name" value="cobA_cysG_Cterm"/>
    <property type="match status" value="1"/>
</dbReference>
<evidence type="ECO:0000313" key="19">
    <source>
        <dbReference type="Proteomes" id="UP000278222"/>
    </source>
</evidence>
<dbReference type="PIRSF" id="PIRSF036426">
    <property type="entry name" value="Sirohaem_synth"/>
    <property type="match status" value="1"/>
</dbReference>
<evidence type="ECO:0000256" key="5">
    <source>
        <dbReference type="ARBA" id="ARBA00022679"/>
    </source>
</evidence>
<dbReference type="Gene3D" id="3.40.50.720">
    <property type="entry name" value="NAD(P)-binding Rossmann-like Domain"/>
    <property type="match status" value="1"/>
</dbReference>
<dbReference type="PROSITE" id="PS00840">
    <property type="entry name" value="SUMT_2"/>
    <property type="match status" value="1"/>
</dbReference>
<keyword evidence="9" id="KW-0456">Lyase</keyword>
<comment type="similarity">
    <text evidence="2 15">Belongs to the precorrin methyltransferase family.</text>
</comment>
<evidence type="ECO:0000256" key="6">
    <source>
        <dbReference type="ARBA" id="ARBA00022691"/>
    </source>
</evidence>
<dbReference type="InterPro" id="IPR014776">
    <property type="entry name" value="4pyrrole_Mease_sub2"/>
</dbReference>
<dbReference type="SUPFAM" id="SSF75615">
    <property type="entry name" value="Siroheme synthase middle domains-like"/>
    <property type="match status" value="1"/>
</dbReference>
<dbReference type="NCBIfam" id="NF004790">
    <property type="entry name" value="PRK06136.1"/>
    <property type="match status" value="1"/>
</dbReference>
<evidence type="ECO:0000259" key="16">
    <source>
        <dbReference type="Pfam" id="PF00590"/>
    </source>
</evidence>
<dbReference type="Gene3D" id="1.10.8.210">
    <property type="entry name" value="Sirohaem synthase, dimerisation domain"/>
    <property type="match status" value="1"/>
</dbReference>
<keyword evidence="7" id="KW-0560">Oxidoreductase</keyword>
<keyword evidence="19" id="KW-1185">Reference proteome</keyword>
<dbReference type="GO" id="GO:0009236">
    <property type="term" value="P:cobalamin biosynthetic process"/>
    <property type="evidence" value="ECO:0007669"/>
    <property type="project" value="UniProtKB-KW"/>
</dbReference>
<dbReference type="InterPro" id="IPR000878">
    <property type="entry name" value="4pyrrol_Mease"/>
</dbReference>
<comment type="catalytic activity">
    <reaction evidence="13">
        <text>precorrin-2 + NAD(+) = sirohydrochlorin + NADH + 2 H(+)</text>
        <dbReference type="Rhea" id="RHEA:15613"/>
        <dbReference type="ChEBI" id="CHEBI:15378"/>
        <dbReference type="ChEBI" id="CHEBI:57540"/>
        <dbReference type="ChEBI" id="CHEBI:57945"/>
        <dbReference type="ChEBI" id="CHEBI:58351"/>
        <dbReference type="ChEBI" id="CHEBI:58827"/>
        <dbReference type="EC" id="1.3.1.76"/>
    </reaction>
</comment>
<dbReference type="InterPro" id="IPR003043">
    <property type="entry name" value="Uropor_MeTrfase_CS"/>
</dbReference>
<dbReference type="CDD" id="cd11642">
    <property type="entry name" value="SUMT"/>
    <property type="match status" value="1"/>
</dbReference>
<evidence type="ECO:0000256" key="14">
    <source>
        <dbReference type="PIRSR" id="PIRSR036426-1"/>
    </source>
</evidence>
<dbReference type="InterPro" id="IPR050161">
    <property type="entry name" value="Siro_Cobalamin_biosynth"/>
</dbReference>
<dbReference type="FunFam" id="3.40.1010.10:FF:000001">
    <property type="entry name" value="Siroheme synthase"/>
    <property type="match status" value="1"/>
</dbReference>
<evidence type="ECO:0000256" key="2">
    <source>
        <dbReference type="ARBA" id="ARBA00005879"/>
    </source>
</evidence>
<evidence type="ECO:0000256" key="12">
    <source>
        <dbReference type="ARBA" id="ARBA00025705"/>
    </source>
</evidence>
<evidence type="ECO:0000256" key="3">
    <source>
        <dbReference type="ARBA" id="ARBA00022573"/>
    </source>
</evidence>
<evidence type="ECO:0000256" key="9">
    <source>
        <dbReference type="ARBA" id="ARBA00023239"/>
    </source>
</evidence>
<dbReference type="InterPro" id="IPR014777">
    <property type="entry name" value="4pyrrole_Mease_sub1"/>
</dbReference>
<comment type="caution">
    <text evidence="18">The sequence shown here is derived from an EMBL/GenBank/DDBJ whole genome shotgun (WGS) entry which is preliminary data.</text>
</comment>
<dbReference type="EMBL" id="RJKX01000018">
    <property type="protein sequence ID" value="ROP81297.1"/>
    <property type="molecule type" value="Genomic_DNA"/>
</dbReference>
<comment type="pathway">
    <text evidence="12">Porphyrin-containing compound metabolism; siroheme biosynthesis; precorrin-2 from uroporphyrinogen III: step 1/1.</text>
</comment>
<keyword evidence="4 15" id="KW-0489">Methyltransferase</keyword>
<evidence type="ECO:0000256" key="11">
    <source>
        <dbReference type="ARBA" id="ARBA00023268"/>
    </source>
</evidence>
<evidence type="ECO:0000256" key="4">
    <source>
        <dbReference type="ARBA" id="ARBA00022603"/>
    </source>
</evidence>
<keyword evidence="11" id="KW-0511">Multifunctional enzyme</keyword>
<dbReference type="Gene3D" id="3.30.160.110">
    <property type="entry name" value="Siroheme synthase, domain 2"/>
    <property type="match status" value="1"/>
</dbReference>
<dbReference type="InterPro" id="IPR006366">
    <property type="entry name" value="CobA/CysG_C"/>
</dbReference>
<evidence type="ECO:0000256" key="10">
    <source>
        <dbReference type="ARBA" id="ARBA00023244"/>
    </source>
</evidence>
<dbReference type="GO" id="GO:0051266">
    <property type="term" value="F:sirohydrochlorin ferrochelatase activity"/>
    <property type="evidence" value="ECO:0007669"/>
    <property type="project" value="InterPro"/>
</dbReference>
<dbReference type="PANTHER" id="PTHR45790:SF3">
    <property type="entry name" value="S-ADENOSYL-L-METHIONINE-DEPENDENT UROPORPHYRINOGEN III METHYLTRANSFERASE, CHLOROPLASTIC"/>
    <property type="match status" value="1"/>
</dbReference>
<protein>
    <submittedName>
        <fullName evidence="18">Uroporphyrin-III C-methyltransferase/precorrin-2 dehydrogenase/sirohydrochlorin ferrochelatase</fullName>
    </submittedName>
</protein>
<keyword evidence="6" id="KW-0949">S-adenosyl-L-methionine</keyword>
<dbReference type="Pfam" id="PF13241">
    <property type="entry name" value="NAD_binding_7"/>
    <property type="match status" value="1"/>
</dbReference>